<evidence type="ECO:0000256" key="6">
    <source>
        <dbReference type="ARBA" id="ARBA00022842"/>
    </source>
</evidence>
<evidence type="ECO:0000256" key="2">
    <source>
        <dbReference type="ARBA" id="ARBA00005893"/>
    </source>
</evidence>
<comment type="similarity">
    <text evidence="2">Belongs to the KdsC family.</text>
</comment>
<dbReference type="Proteomes" id="UP001597511">
    <property type="component" value="Unassembled WGS sequence"/>
</dbReference>
<sequence>MNLQEQFKKITTFIFDVDGVLTDGTILVLEDGLQARRMNVKDGYALQLAIKKGYKILVLSGAAVSPVVDRLNKLGITEVHMAIKDKRDYIEKYKISNGLDTEAVLFMGDDLPDLGAMSVAGISACPADAVGEIREIVQYISPYNGGWGCVRDVIEKVMREHQQWGPEDQIVSQ</sequence>
<accession>A0ABW6A7C3</accession>
<keyword evidence="6" id="KW-0460">Magnesium</keyword>
<dbReference type="NCBIfam" id="TIGR01670">
    <property type="entry name" value="KdsC-phosphatas"/>
    <property type="match status" value="1"/>
</dbReference>
<organism evidence="7 8">
    <name type="scientific">Terrimonas rubra</name>
    <dbReference type="NCBI Taxonomy" id="1035890"/>
    <lineage>
        <taxon>Bacteria</taxon>
        <taxon>Pseudomonadati</taxon>
        <taxon>Bacteroidota</taxon>
        <taxon>Chitinophagia</taxon>
        <taxon>Chitinophagales</taxon>
        <taxon>Chitinophagaceae</taxon>
        <taxon>Terrimonas</taxon>
    </lineage>
</organism>
<dbReference type="Gene3D" id="3.40.50.1000">
    <property type="entry name" value="HAD superfamily/HAD-like"/>
    <property type="match status" value="1"/>
</dbReference>
<dbReference type="RefSeq" id="WP_386100612.1">
    <property type="nucleotide sequence ID" value="NZ_JBHUOZ010000003.1"/>
</dbReference>
<keyword evidence="4" id="KW-0479">Metal-binding</keyword>
<dbReference type="InterPro" id="IPR010023">
    <property type="entry name" value="KdsC_fam"/>
</dbReference>
<dbReference type="InterPro" id="IPR050793">
    <property type="entry name" value="CMP-NeuNAc_synthase"/>
</dbReference>
<reference evidence="8" key="1">
    <citation type="journal article" date="2019" name="Int. J. Syst. Evol. Microbiol.">
        <title>The Global Catalogue of Microorganisms (GCM) 10K type strain sequencing project: providing services to taxonomists for standard genome sequencing and annotation.</title>
        <authorList>
            <consortium name="The Broad Institute Genomics Platform"/>
            <consortium name="The Broad Institute Genome Sequencing Center for Infectious Disease"/>
            <person name="Wu L."/>
            <person name="Ma J."/>
        </authorList>
    </citation>
    <scope>NUCLEOTIDE SEQUENCE [LARGE SCALE GENOMIC DNA]</scope>
    <source>
        <strain evidence="8">KCTC 23299</strain>
    </source>
</reference>
<keyword evidence="5" id="KW-0378">Hydrolase</keyword>
<dbReference type="SFLD" id="SFLDG01136">
    <property type="entry name" value="C1.6:_Phosphoserine_Phosphatas"/>
    <property type="match status" value="1"/>
</dbReference>
<proteinExistence type="inferred from homology"/>
<gene>
    <name evidence="7" type="ORF">ACFS6H_15115</name>
</gene>
<comment type="cofactor">
    <cofactor evidence="1">
        <name>Mg(2+)</name>
        <dbReference type="ChEBI" id="CHEBI:18420"/>
    </cofactor>
</comment>
<dbReference type="SFLD" id="SFLDG01138">
    <property type="entry name" value="C1.6.2:_Deoxy-d-mannose-octulo"/>
    <property type="match status" value="1"/>
</dbReference>
<name>A0ABW6A7C3_9BACT</name>
<dbReference type="PIRSF" id="PIRSF006118">
    <property type="entry name" value="KDO8-P_Ptase"/>
    <property type="match status" value="1"/>
</dbReference>
<comment type="subunit">
    <text evidence="3">Homotetramer.</text>
</comment>
<dbReference type="PANTHER" id="PTHR21485:SF3">
    <property type="entry name" value="N-ACYLNEURAMINATE CYTIDYLYLTRANSFERASE"/>
    <property type="match status" value="1"/>
</dbReference>
<comment type="caution">
    <text evidence="7">The sequence shown here is derived from an EMBL/GenBank/DDBJ whole genome shotgun (WGS) entry which is preliminary data.</text>
</comment>
<evidence type="ECO:0000313" key="7">
    <source>
        <dbReference type="EMBL" id="MFD2921054.1"/>
    </source>
</evidence>
<dbReference type="InterPro" id="IPR036412">
    <property type="entry name" value="HAD-like_sf"/>
</dbReference>
<evidence type="ECO:0000256" key="1">
    <source>
        <dbReference type="ARBA" id="ARBA00001946"/>
    </source>
</evidence>
<keyword evidence="8" id="KW-1185">Reference proteome</keyword>
<dbReference type="EMBL" id="JBHUOZ010000003">
    <property type="protein sequence ID" value="MFD2921054.1"/>
    <property type="molecule type" value="Genomic_DNA"/>
</dbReference>
<dbReference type="SUPFAM" id="SSF56784">
    <property type="entry name" value="HAD-like"/>
    <property type="match status" value="1"/>
</dbReference>
<protein>
    <submittedName>
        <fullName evidence="7">KdsC family phosphatase</fullName>
    </submittedName>
</protein>
<dbReference type="SFLD" id="SFLDS00003">
    <property type="entry name" value="Haloacid_Dehalogenase"/>
    <property type="match status" value="1"/>
</dbReference>
<evidence type="ECO:0000256" key="5">
    <source>
        <dbReference type="ARBA" id="ARBA00022801"/>
    </source>
</evidence>
<evidence type="ECO:0000256" key="3">
    <source>
        <dbReference type="ARBA" id="ARBA00011881"/>
    </source>
</evidence>
<dbReference type="PANTHER" id="PTHR21485">
    <property type="entry name" value="HAD SUPERFAMILY MEMBERS CMAS AND KDSC"/>
    <property type="match status" value="1"/>
</dbReference>
<dbReference type="InterPro" id="IPR023214">
    <property type="entry name" value="HAD_sf"/>
</dbReference>
<evidence type="ECO:0000256" key="4">
    <source>
        <dbReference type="ARBA" id="ARBA00022723"/>
    </source>
</evidence>
<evidence type="ECO:0000313" key="8">
    <source>
        <dbReference type="Proteomes" id="UP001597511"/>
    </source>
</evidence>